<dbReference type="KEGG" id="fbe:FF125_06810"/>
<keyword evidence="2" id="KW-0456">Lyase</keyword>
<feature type="domain" description="Alginate lyase" evidence="3">
    <location>
        <begin position="105"/>
        <end position="310"/>
    </location>
</feature>
<evidence type="ECO:0000256" key="2">
    <source>
        <dbReference type="ARBA" id="ARBA00023239"/>
    </source>
</evidence>
<evidence type="ECO:0000259" key="3">
    <source>
        <dbReference type="Pfam" id="PF05426"/>
    </source>
</evidence>
<dbReference type="InterPro" id="IPR008397">
    <property type="entry name" value="Alginate_lyase_dom"/>
</dbReference>
<dbReference type="InterPro" id="IPR008929">
    <property type="entry name" value="Chondroitin_lyas"/>
</dbReference>
<evidence type="ECO:0000256" key="1">
    <source>
        <dbReference type="ARBA" id="ARBA00022729"/>
    </source>
</evidence>
<dbReference type="GO" id="GO:0042597">
    <property type="term" value="C:periplasmic space"/>
    <property type="evidence" value="ECO:0007669"/>
    <property type="project" value="InterPro"/>
</dbReference>
<keyword evidence="1" id="KW-0732">Signal</keyword>
<dbReference type="AlphaFoldDB" id="A0A5B7TU62"/>
<dbReference type="Gene3D" id="1.50.10.100">
    <property type="entry name" value="Chondroitin AC/alginate lyase"/>
    <property type="match status" value="1"/>
</dbReference>
<dbReference type="Pfam" id="PF05426">
    <property type="entry name" value="Alginate_lyase"/>
    <property type="match status" value="1"/>
</dbReference>
<dbReference type="Proteomes" id="UP000306229">
    <property type="component" value="Chromosome"/>
</dbReference>
<dbReference type="SUPFAM" id="SSF48230">
    <property type="entry name" value="Chondroitin AC/alginate lyase"/>
    <property type="match status" value="1"/>
</dbReference>
<proteinExistence type="predicted"/>
<name>A0A5B7TU62_9FLAO</name>
<dbReference type="RefSeq" id="WP_138949055.1">
    <property type="nucleotide sequence ID" value="NZ_CP040749.1"/>
</dbReference>
<dbReference type="OrthoDB" id="222550at2"/>
<accession>A0A5B7TU62</accession>
<dbReference type="EMBL" id="CP040749">
    <property type="protein sequence ID" value="QCX38152.1"/>
    <property type="molecule type" value="Genomic_DNA"/>
</dbReference>
<protein>
    <recommendedName>
        <fullName evidence="3">Alginate lyase domain-containing protein</fullName>
    </recommendedName>
</protein>
<organism evidence="4 5">
    <name type="scientific">Aureibaculum algae</name>
    <dbReference type="NCBI Taxonomy" id="2584122"/>
    <lineage>
        <taxon>Bacteria</taxon>
        <taxon>Pseudomonadati</taxon>
        <taxon>Bacteroidota</taxon>
        <taxon>Flavobacteriia</taxon>
        <taxon>Flavobacteriales</taxon>
        <taxon>Flavobacteriaceae</taxon>
        <taxon>Aureibaculum</taxon>
    </lineage>
</organism>
<keyword evidence="5" id="KW-1185">Reference proteome</keyword>
<sequence>MTHKKSLFLVFTLLVMSFYTYGQLIDTRIEVKKYSVQEISHPGIMHSGEELNAIKAHVNNGDEPWSSAYKAMVVWKGSSLDWTPTPFAHVHRDSYGANRVGDPQIGNDAEAAYSHAMQWVVTGNKAHAEKTIEILNAWSSTIDTITGKDDNLVAGMIAHKYCNAAEIIRYTYDNWPQDEVNQFKDMMLNVFYPLISNYYTNSMNSNGNWGLSMVNSVLAIAVFCDDVELFNDAIAHVMGTEVQPYSTFSGYIDATTGQCQESGRDQGHSQMGLGYLAAISEIAWKQDIDLYAYLDNRLLHGFEYFAKYNLGNEVVYYNMYGKFKDVISEKSRGKYQPIFERVYDHYVRVKKLPMPYTKQIVEQIRPEGFTSSMISWGTLTGYQGDPID</sequence>
<evidence type="ECO:0000313" key="5">
    <source>
        <dbReference type="Proteomes" id="UP000306229"/>
    </source>
</evidence>
<gene>
    <name evidence="4" type="ORF">FF125_06810</name>
</gene>
<dbReference type="GO" id="GO:0016829">
    <property type="term" value="F:lyase activity"/>
    <property type="evidence" value="ECO:0007669"/>
    <property type="project" value="UniProtKB-KW"/>
</dbReference>
<evidence type="ECO:0000313" key="4">
    <source>
        <dbReference type="EMBL" id="QCX38152.1"/>
    </source>
</evidence>
<reference evidence="4 5" key="1">
    <citation type="submission" date="2019-05" db="EMBL/GenBank/DDBJ databases">
        <title>Algicella ahnfeltiae gen. nov., sp. nov., a novel marine bacterium of the family Flavobacteriaceae isolated from a red alga.</title>
        <authorList>
            <person name="Nedashkovskaya O.I."/>
            <person name="Kukhlevskiy A.D."/>
            <person name="Kim S.-G."/>
            <person name="Zhukova N.V."/>
            <person name="Mikhailov V.V."/>
        </authorList>
    </citation>
    <scope>NUCLEOTIDE SEQUENCE [LARGE SCALE GENOMIC DNA]</scope>
    <source>
        <strain evidence="4 5">10Alg115</strain>
    </source>
</reference>